<keyword evidence="7" id="KW-0238">DNA-binding</keyword>
<dbReference type="GO" id="GO:0000166">
    <property type="term" value="F:nucleotide binding"/>
    <property type="evidence" value="ECO:0007669"/>
    <property type="project" value="InterPro"/>
</dbReference>
<dbReference type="GO" id="GO:0003677">
    <property type="term" value="F:DNA binding"/>
    <property type="evidence" value="ECO:0007669"/>
    <property type="project" value="UniProtKB-KW"/>
</dbReference>
<dbReference type="GO" id="GO:0006260">
    <property type="term" value="P:DNA replication"/>
    <property type="evidence" value="ECO:0007669"/>
    <property type="project" value="UniProtKB-KW"/>
</dbReference>
<evidence type="ECO:0000256" key="5">
    <source>
        <dbReference type="ARBA" id="ARBA00022705"/>
    </source>
</evidence>
<evidence type="ECO:0000313" key="12">
    <source>
        <dbReference type="Proteomes" id="UP001059041"/>
    </source>
</evidence>
<dbReference type="InterPro" id="IPR043502">
    <property type="entry name" value="DNA/RNA_pol_sf"/>
</dbReference>
<gene>
    <name evidence="11" type="ORF">IRJ41_006705</name>
</gene>
<reference evidence="11" key="1">
    <citation type="submission" date="2021-02" db="EMBL/GenBank/DDBJ databases">
        <title>Comparative genomics reveals that relaxation of natural selection precedes convergent phenotypic evolution of cavefish.</title>
        <authorList>
            <person name="Peng Z."/>
        </authorList>
    </citation>
    <scope>NUCLEOTIDE SEQUENCE</scope>
    <source>
        <tissue evidence="11">Muscle</tissue>
    </source>
</reference>
<evidence type="ECO:0000256" key="1">
    <source>
        <dbReference type="ARBA" id="ARBA00005755"/>
    </source>
</evidence>
<evidence type="ECO:0000256" key="6">
    <source>
        <dbReference type="ARBA" id="ARBA00022932"/>
    </source>
</evidence>
<sequence>MADEKCSEAGDSCHPDQTLSDLLQDALGMHAESHHHNADRLRLLLNTHPVHEQTFNIAPPQQISNLEYLEAAIRESTDFNPCIRLCEILNTRDTNTEQAGSALSDTSVPTADSAPPRGNVDNERPSTSDTQRTSSVDFDALIRDGGTINGYRVLPRPRFNSVELRRPMNLRDIGATDLATYHVRLHETMNEIATFARQIGGDGSVVSLSLRGPSLKSDVTAILSPGNDYDVNVFTDQIEKILQSDDRLLCDDAVEIGATVASNRQGGGSHRRKLADLALDQVIKRKKMSLFCPINIANNLCFSICLAHFLDPELPESDLESRAAVIQNEAGFTIHDKIGLHHIAAFERLFGVKIVVFYRTNGGALETFANQREPHLKTVFLYLHDEHFYTILNLKAFIGTDYACTYCYKGYNDVKHHHCSRVCNVCFDADCHKHPKRTVHCTNCLRFCNSDYCYKMHKKPNPGEEKAPCDRIKYCQLCNRRYEISGQGIGAQHKCAPVRCLHCGEDLVVTGSHRCFIQPRAPKDPSENYIFYDFETRYENGKHVANFVCAITFKGERFVAEGAYCVASLINHFRQRRYKGYTFIAHYASKFDSFLILEYFCKAGLTLDIIMQGCKLIYMYDSAYAQRYIDSYSFIPMALSKTPAALNLTATEKGYFPHHFNRAENEKYVGPYPDKTFYGYDNMTDKNQDKFDAWYATVSGKIFDFMKELRDYGVNDVVLLREACMKYRQSFMECTELDPFSFTTLASCCMGVFKAHYLERDTLALTHNNAYVQKNKTYSNVSIEWLEYLKKTRNVDIHHAVNYGEVSIGNYFLDGYYEQDGVRHALEFCVCIYHGCLKCFAGHQTHPLSYVPYGVLNRQFDEKVDILQNAYGLKTEVMWECEWREMKQTVPSVIEFMRTYSAPERLKPRDALFGGRTNAYKLYHKTAEGEKISYLDFTSLYPFCQARKSYPIGHPEIIFKDFEPIDRYYGLVKCTVYPPRNLLHPVLPYRSNKKLHFPLCRTCTHTQNQTTSCNHTDEERALSGCWVSIELLKAIEKGYVVSRIDEVWHFPQQSETLFCDYVKTFLRLKQQASGYPSNVVTDTDKANYIRNYYEKEGIRLDPEKISHNPAQRSINKLLLNSLWGRFSMRENLPKTSLVEKPEEFTRLVFGGIDTLKYFTFVSDDVALVQYQSSEGDVCEPNNINVFVGAFTTAHARLELYELMEKLGDRLLYSDTDSVIFVSREGDWVPALGDHLGELTSELDTGDFISEFCSTGPKSYGYRTSKGKVNMKAKGITLNAKNSQAIRLDTLIGLVDSYATSRDSSRYLMAHTENIVRDKKHLTLHNKSVVKRFKVVYDKRRLLTDFTTVPYGY</sequence>
<feature type="domain" description="DNA-directed DNA polymerase family B mitochondria/virus" evidence="10">
    <location>
        <begin position="575"/>
        <end position="769"/>
    </location>
</feature>
<name>A0A9W7T4L2_TRIRA</name>
<dbReference type="Gene3D" id="1.10.287.690">
    <property type="entry name" value="Helix hairpin bin"/>
    <property type="match status" value="1"/>
</dbReference>
<comment type="catalytic activity">
    <reaction evidence="8">
        <text>DNA(n) + a 2'-deoxyribonucleoside 5'-triphosphate = DNA(n+1) + diphosphate</text>
        <dbReference type="Rhea" id="RHEA:22508"/>
        <dbReference type="Rhea" id="RHEA-COMP:17339"/>
        <dbReference type="Rhea" id="RHEA-COMP:17340"/>
        <dbReference type="ChEBI" id="CHEBI:33019"/>
        <dbReference type="ChEBI" id="CHEBI:61560"/>
        <dbReference type="ChEBI" id="CHEBI:173112"/>
        <dbReference type="EC" id="2.7.7.7"/>
    </reaction>
</comment>
<protein>
    <recommendedName>
        <fullName evidence="2">DNA-directed DNA polymerase</fullName>
        <ecNumber evidence="2">2.7.7.7</ecNumber>
    </recommendedName>
</protein>
<dbReference type="Gene3D" id="3.30.420.10">
    <property type="entry name" value="Ribonuclease H-like superfamily/Ribonuclease H"/>
    <property type="match status" value="1"/>
</dbReference>
<keyword evidence="6" id="KW-0239">DNA-directed DNA polymerase</keyword>
<evidence type="ECO:0000256" key="3">
    <source>
        <dbReference type="ARBA" id="ARBA00022679"/>
    </source>
</evidence>
<accession>A0A9W7T4L2</accession>
<keyword evidence="4" id="KW-0548">Nucleotidyltransferase</keyword>
<comment type="similarity">
    <text evidence="1">Belongs to the DNA polymerase type-B family.</text>
</comment>
<feature type="compositionally biased region" description="Polar residues" evidence="9">
    <location>
        <begin position="127"/>
        <end position="136"/>
    </location>
</feature>
<feature type="domain" description="DNA-directed DNA polymerase family B mitochondria/virus" evidence="10">
    <location>
        <begin position="908"/>
        <end position="1148"/>
    </location>
</feature>
<comment type="caution">
    <text evidence="11">The sequence shown here is derived from an EMBL/GenBank/DDBJ whole genome shotgun (WGS) entry which is preliminary data.</text>
</comment>
<dbReference type="SUPFAM" id="SSF56672">
    <property type="entry name" value="DNA/RNA polymerases"/>
    <property type="match status" value="1"/>
</dbReference>
<keyword evidence="3" id="KW-0808">Transferase</keyword>
<dbReference type="InterPro" id="IPR036397">
    <property type="entry name" value="RNaseH_sf"/>
</dbReference>
<evidence type="ECO:0000256" key="7">
    <source>
        <dbReference type="ARBA" id="ARBA00023125"/>
    </source>
</evidence>
<evidence type="ECO:0000313" key="11">
    <source>
        <dbReference type="EMBL" id="KAI7790424.1"/>
    </source>
</evidence>
<dbReference type="Pfam" id="PF03175">
    <property type="entry name" value="DNA_pol_B_2"/>
    <property type="match status" value="2"/>
</dbReference>
<feature type="region of interest" description="Disordered" evidence="9">
    <location>
        <begin position="96"/>
        <end position="137"/>
    </location>
</feature>
<keyword evidence="5" id="KW-0235">DNA replication</keyword>
<feature type="compositionally biased region" description="Polar residues" evidence="9">
    <location>
        <begin position="96"/>
        <end position="110"/>
    </location>
</feature>
<dbReference type="PANTHER" id="PTHR33568:SF3">
    <property type="entry name" value="DNA-DIRECTED DNA POLYMERASE"/>
    <property type="match status" value="1"/>
</dbReference>
<evidence type="ECO:0000256" key="2">
    <source>
        <dbReference type="ARBA" id="ARBA00012417"/>
    </source>
</evidence>
<keyword evidence="12" id="KW-1185">Reference proteome</keyword>
<dbReference type="EMBL" id="JAFHDT010000123">
    <property type="protein sequence ID" value="KAI7790424.1"/>
    <property type="molecule type" value="Genomic_DNA"/>
</dbReference>
<evidence type="ECO:0000256" key="9">
    <source>
        <dbReference type="SAM" id="MobiDB-lite"/>
    </source>
</evidence>
<dbReference type="InterPro" id="IPR004868">
    <property type="entry name" value="DNA-dir_DNA_pol_B_mt/vir"/>
</dbReference>
<dbReference type="EC" id="2.7.7.7" evidence="2"/>
<evidence type="ECO:0000256" key="4">
    <source>
        <dbReference type="ARBA" id="ARBA00022695"/>
    </source>
</evidence>
<dbReference type="Proteomes" id="UP001059041">
    <property type="component" value="Unassembled WGS sequence"/>
</dbReference>
<dbReference type="OrthoDB" id="8962756at2759"/>
<evidence type="ECO:0000256" key="8">
    <source>
        <dbReference type="ARBA" id="ARBA00049244"/>
    </source>
</evidence>
<dbReference type="SUPFAM" id="SSF53098">
    <property type="entry name" value="Ribonuclease H-like"/>
    <property type="match status" value="1"/>
</dbReference>
<dbReference type="Gene3D" id="3.90.1600.10">
    <property type="entry name" value="Palm domain of DNA polymerase"/>
    <property type="match status" value="1"/>
</dbReference>
<dbReference type="PANTHER" id="PTHR33568">
    <property type="entry name" value="DNA POLYMERASE"/>
    <property type="match status" value="1"/>
</dbReference>
<dbReference type="InterPro" id="IPR012337">
    <property type="entry name" value="RNaseH-like_sf"/>
</dbReference>
<dbReference type="InterPro" id="IPR023211">
    <property type="entry name" value="DNA_pol_palm_dom_sf"/>
</dbReference>
<proteinExistence type="inferred from homology"/>
<evidence type="ECO:0000259" key="10">
    <source>
        <dbReference type="Pfam" id="PF03175"/>
    </source>
</evidence>
<organism evidence="11 12">
    <name type="scientific">Triplophysa rosa</name>
    <name type="common">Cave loach</name>
    <dbReference type="NCBI Taxonomy" id="992332"/>
    <lineage>
        <taxon>Eukaryota</taxon>
        <taxon>Metazoa</taxon>
        <taxon>Chordata</taxon>
        <taxon>Craniata</taxon>
        <taxon>Vertebrata</taxon>
        <taxon>Euteleostomi</taxon>
        <taxon>Actinopterygii</taxon>
        <taxon>Neopterygii</taxon>
        <taxon>Teleostei</taxon>
        <taxon>Ostariophysi</taxon>
        <taxon>Cypriniformes</taxon>
        <taxon>Nemacheilidae</taxon>
        <taxon>Triplophysa</taxon>
    </lineage>
</organism>
<dbReference type="GO" id="GO:0003887">
    <property type="term" value="F:DNA-directed DNA polymerase activity"/>
    <property type="evidence" value="ECO:0007669"/>
    <property type="project" value="UniProtKB-KW"/>
</dbReference>